<dbReference type="PROSITE" id="PS50005">
    <property type="entry name" value="TPR"/>
    <property type="match status" value="1"/>
</dbReference>
<dbReference type="InterPro" id="IPR044534">
    <property type="entry name" value="TTL1-4"/>
</dbReference>
<keyword evidence="3" id="KW-1185">Reference proteome</keyword>
<dbReference type="Pfam" id="PF13432">
    <property type="entry name" value="TPR_16"/>
    <property type="match status" value="1"/>
</dbReference>
<feature type="repeat" description="TPR" evidence="1">
    <location>
        <begin position="167"/>
        <end position="200"/>
    </location>
</feature>
<keyword evidence="1" id="KW-0802">TPR repeat</keyword>
<name>A0AAW1W7Q8_RUBAR</name>
<dbReference type="EMBL" id="JBEDUW010000006">
    <property type="protein sequence ID" value="KAK9919305.1"/>
    <property type="molecule type" value="Genomic_DNA"/>
</dbReference>
<evidence type="ECO:0000313" key="3">
    <source>
        <dbReference type="Proteomes" id="UP001457282"/>
    </source>
</evidence>
<dbReference type="Pfam" id="PF14559">
    <property type="entry name" value="TPR_19"/>
    <property type="match status" value="1"/>
</dbReference>
<comment type="caution">
    <text evidence="2">The sequence shown here is derived from an EMBL/GenBank/DDBJ whole genome shotgun (WGS) entry which is preliminary data.</text>
</comment>
<protein>
    <submittedName>
        <fullName evidence="2">Uncharacterized protein</fullName>
    </submittedName>
</protein>
<dbReference type="Proteomes" id="UP001457282">
    <property type="component" value="Unassembled WGS sequence"/>
</dbReference>
<dbReference type="InterPro" id="IPR011990">
    <property type="entry name" value="TPR-like_helical_dom_sf"/>
</dbReference>
<dbReference type="GO" id="GO:0005737">
    <property type="term" value="C:cytoplasm"/>
    <property type="evidence" value="ECO:0007669"/>
    <property type="project" value="TreeGrafter"/>
</dbReference>
<dbReference type="InterPro" id="IPR019734">
    <property type="entry name" value="TPR_rpt"/>
</dbReference>
<gene>
    <name evidence="2" type="ORF">M0R45_027909</name>
</gene>
<accession>A0AAW1W7Q8</accession>
<proteinExistence type="predicted"/>
<dbReference type="SUPFAM" id="SSF48452">
    <property type="entry name" value="TPR-like"/>
    <property type="match status" value="2"/>
</dbReference>
<dbReference type="AlphaFoldDB" id="A0AAW1W7Q8"/>
<evidence type="ECO:0000256" key="1">
    <source>
        <dbReference type="PROSITE-ProRule" id="PRU00339"/>
    </source>
</evidence>
<sequence length="531" mass="59503">MGLGTCGLYVSFGKKRSVVGHEHLSPKPQKFVSDVFESSSSDSTILWSSKSPNDRNFVTEKEFRHQRSFSQGNIYKPPRNYLISGRSSDANQADRNMVTEKKFSHQRSFSQGNCYETPQNNLAPRRASDANQAAEQGLGSGRCHHYGRGNIIKGLNSIPRPKHPASVEEFNNLGNMKYRKGCFKEAIPLYDKAIALSPQNAAFHTNKAAALISLGRLTKAVEQCLKAIKCDPSCSRAHYKLGTLCARFGQVDDARWHFKLSGKNIGSEIMQRLLRIEAHYVNTNKARKVKDWGGVLRESTLCIEAGVDASNQLVALKAEALLKLQRIEEAFELVNAATHSEESRVTKPSKGTSCLLIIETKLNLYLGRFEKGVKSAEKAVDTDSTRKSLKWLKKSRGAANARKSGNDFYKDRRYLEACTMYGQGLQYAPTNTVLLCDRAACRSKLGQWEMAIDDCNAALRERPSYHKALVWRAHSYARLRRWEDSLKDYSALSKEFPGDEFIASSLDQVQMELKAQAGRFSSLKPIVEINI</sequence>
<dbReference type="PROSITE" id="PS50293">
    <property type="entry name" value="TPR_REGION"/>
    <property type="match status" value="1"/>
</dbReference>
<dbReference type="PANTHER" id="PTHR46050">
    <property type="entry name" value="TPR REPEAT-CONTAINING THIOREDOXIN"/>
    <property type="match status" value="1"/>
</dbReference>
<organism evidence="2 3">
    <name type="scientific">Rubus argutus</name>
    <name type="common">Southern blackberry</name>
    <dbReference type="NCBI Taxonomy" id="59490"/>
    <lineage>
        <taxon>Eukaryota</taxon>
        <taxon>Viridiplantae</taxon>
        <taxon>Streptophyta</taxon>
        <taxon>Embryophyta</taxon>
        <taxon>Tracheophyta</taxon>
        <taxon>Spermatophyta</taxon>
        <taxon>Magnoliopsida</taxon>
        <taxon>eudicotyledons</taxon>
        <taxon>Gunneridae</taxon>
        <taxon>Pentapetalae</taxon>
        <taxon>rosids</taxon>
        <taxon>fabids</taxon>
        <taxon>Rosales</taxon>
        <taxon>Rosaceae</taxon>
        <taxon>Rosoideae</taxon>
        <taxon>Rosoideae incertae sedis</taxon>
        <taxon>Rubus</taxon>
    </lineage>
</organism>
<reference evidence="2 3" key="1">
    <citation type="journal article" date="2023" name="G3 (Bethesda)">
        <title>A chromosome-length genome assembly and annotation of blackberry (Rubus argutus, cv. 'Hillquist').</title>
        <authorList>
            <person name="Bruna T."/>
            <person name="Aryal R."/>
            <person name="Dudchenko O."/>
            <person name="Sargent D.J."/>
            <person name="Mead D."/>
            <person name="Buti M."/>
            <person name="Cavallini A."/>
            <person name="Hytonen T."/>
            <person name="Andres J."/>
            <person name="Pham M."/>
            <person name="Weisz D."/>
            <person name="Mascagni F."/>
            <person name="Usai G."/>
            <person name="Natali L."/>
            <person name="Bassil N."/>
            <person name="Fernandez G.E."/>
            <person name="Lomsadze A."/>
            <person name="Armour M."/>
            <person name="Olukolu B."/>
            <person name="Poorten T."/>
            <person name="Britton C."/>
            <person name="Davik J."/>
            <person name="Ashrafi H."/>
            <person name="Aiden E.L."/>
            <person name="Borodovsky M."/>
            <person name="Worthington M."/>
        </authorList>
    </citation>
    <scope>NUCLEOTIDE SEQUENCE [LARGE SCALE GENOMIC DNA]</scope>
    <source>
        <strain evidence="2">PI 553951</strain>
    </source>
</reference>
<dbReference type="PANTHER" id="PTHR46050:SF11">
    <property type="entry name" value="THIOREDOXIN DOMAIN-CONTAINING PROTEIN"/>
    <property type="match status" value="1"/>
</dbReference>
<dbReference type="Gene3D" id="1.25.40.10">
    <property type="entry name" value="Tetratricopeptide repeat domain"/>
    <property type="match status" value="1"/>
</dbReference>
<evidence type="ECO:0000313" key="2">
    <source>
        <dbReference type="EMBL" id="KAK9919305.1"/>
    </source>
</evidence>
<dbReference type="SMART" id="SM00028">
    <property type="entry name" value="TPR"/>
    <property type="match status" value="4"/>
</dbReference>